<dbReference type="Gene3D" id="3.40.50.12090">
    <property type="match status" value="1"/>
</dbReference>
<sequence length="353" mass="35374">MRLRPRTLGLAAALAVSTALVAGGAPATASPGVTLKAAEAYRVYGADRVGTAIAASTSFSSQGADSVVLTRSDTFADALAGAPLASDKSGPLLMTSRTALQPEVAAAIKNVLKPGGTVYLLGDGNALSAGVESSVKALGFPTQRVSGSDRFGTAVEIAKLLPQAQTVSVVTGWNFPDGLAAGALMGVQEETTKHSIGVVLLSDGGNLGSTTQNYLGSRTFATKLAIGGTAVTAVGRGTSGWAQLAGNDRYETAGLVAQQFTSNAFFKDATTIVGVATGENWPDALSGSALMAYAGGPMLLTAKGSLPDSTKNAINVLKADASTNGKSIQNVLVFGDQNSVSDNAYNAVVAAAG</sequence>
<proteinExistence type="predicted"/>
<dbReference type="Pfam" id="PF04122">
    <property type="entry name" value="CW_binding_2"/>
    <property type="match status" value="3"/>
</dbReference>
<dbReference type="InterPro" id="IPR007253">
    <property type="entry name" value="Cell_wall-bd_2"/>
</dbReference>
<evidence type="ECO:0000256" key="1">
    <source>
        <dbReference type="SAM" id="SignalP"/>
    </source>
</evidence>
<dbReference type="RefSeq" id="WP_367638463.1">
    <property type="nucleotide sequence ID" value="NZ_JBFNQN010000007.1"/>
</dbReference>
<keyword evidence="3" id="KW-1185">Reference proteome</keyword>
<dbReference type="PANTHER" id="PTHR30032:SF8">
    <property type="entry name" value="GERMINATION-SPECIFIC N-ACETYLMURAMOYL-L-ALANINE AMIDASE"/>
    <property type="match status" value="1"/>
</dbReference>
<dbReference type="InterPro" id="IPR051922">
    <property type="entry name" value="Bact_Sporulation_Assoc"/>
</dbReference>
<dbReference type="Proteomes" id="UP001555826">
    <property type="component" value="Unassembled WGS sequence"/>
</dbReference>
<feature type="signal peptide" evidence="1">
    <location>
        <begin position="1"/>
        <end position="22"/>
    </location>
</feature>
<organism evidence="2 3">
    <name type="scientific">Kineococcus endophyticus</name>
    <dbReference type="NCBI Taxonomy" id="1181883"/>
    <lineage>
        <taxon>Bacteria</taxon>
        <taxon>Bacillati</taxon>
        <taxon>Actinomycetota</taxon>
        <taxon>Actinomycetes</taxon>
        <taxon>Kineosporiales</taxon>
        <taxon>Kineosporiaceae</taxon>
        <taxon>Kineococcus</taxon>
    </lineage>
</organism>
<name>A0ABV3P6Z8_9ACTN</name>
<evidence type="ECO:0000313" key="2">
    <source>
        <dbReference type="EMBL" id="MEW9265404.1"/>
    </source>
</evidence>
<gene>
    <name evidence="2" type="ORF">AB1207_11645</name>
</gene>
<evidence type="ECO:0000313" key="3">
    <source>
        <dbReference type="Proteomes" id="UP001555826"/>
    </source>
</evidence>
<dbReference type="EMBL" id="JBFNQN010000007">
    <property type="protein sequence ID" value="MEW9265404.1"/>
    <property type="molecule type" value="Genomic_DNA"/>
</dbReference>
<feature type="chain" id="PRO_5047537310" evidence="1">
    <location>
        <begin position="23"/>
        <end position="353"/>
    </location>
</feature>
<protein>
    <submittedName>
        <fullName evidence="2">Cell wall-binding repeat-containing protein</fullName>
    </submittedName>
</protein>
<reference evidence="2 3" key="1">
    <citation type="submission" date="2024-07" db="EMBL/GenBank/DDBJ databases">
        <authorList>
            <person name="Thanompreechachai J."/>
            <person name="Duangmal K."/>
        </authorList>
    </citation>
    <scope>NUCLEOTIDE SEQUENCE [LARGE SCALE GENOMIC DNA]</scope>
    <source>
        <strain evidence="2 3">KCTC 19886</strain>
    </source>
</reference>
<keyword evidence="1" id="KW-0732">Signal</keyword>
<dbReference type="PANTHER" id="PTHR30032">
    <property type="entry name" value="N-ACETYLMURAMOYL-L-ALANINE AMIDASE-RELATED"/>
    <property type="match status" value="1"/>
</dbReference>
<accession>A0ABV3P6Z8</accession>
<comment type="caution">
    <text evidence="2">The sequence shown here is derived from an EMBL/GenBank/DDBJ whole genome shotgun (WGS) entry which is preliminary data.</text>
</comment>